<dbReference type="InterPro" id="IPR001851">
    <property type="entry name" value="ABC_transp_permease"/>
</dbReference>
<dbReference type="PANTHER" id="PTHR43370">
    <property type="entry name" value="SUGAR ABC TRANSPORTER INTEGRAL MEMBRANE PROTEIN-RELATED"/>
    <property type="match status" value="1"/>
</dbReference>
<dbReference type="CDD" id="cd06580">
    <property type="entry name" value="TM_PBP1_transp_TpRbsC_like"/>
    <property type="match status" value="1"/>
</dbReference>
<feature type="transmembrane region" description="Helical" evidence="6">
    <location>
        <begin position="150"/>
        <end position="167"/>
    </location>
</feature>
<feature type="transmembrane region" description="Helical" evidence="6">
    <location>
        <begin position="64"/>
        <end position="84"/>
    </location>
</feature>
<dbReference type="RefSeq" id="WP_068536739.1">
    <property type="nucleotide sequence ID" value="NZ_LVJH01000058.1"/>
</dbReference>
<feature type="transmembrane region" description="Helical" evidence="6">
    <location>
        <begin position="91"/>
        <end position="113"/>
    </location>
</feature>
<keyword evidence="2" id="KW-1003">Cell membrane</keyword>
<dbReference type="AlphaFoldDB" id="A0A168F838"/>
<name>A0A168F838_9BACL</name>
<dbReference type="GO" id="GO:0022857">
    <property type="term" value="F:transmembrane transporter activity"/>
    <property type="evidence" value="ECO:0007669"/>
    <property type="project" value="InterPro"/>
</dbReference>
<proteinExistence type="predicted"/>
<gene>
    <name evidence="7" type="ORF">PGLA_21225</name>
</gene>
<feature type="transmembrane region" description="Helical" evidence="6">
    <location>
        <begin position="197"/>
        <end position="219"/>
    </location>
</feature>
<dbReference type="EMBL" id="LVJH01000058">
    <property type="protein sequence ID" value="OAB35951.1"/>
    <property type="molecule type" value="Genomic_DNA"/>
</dbReference>
<keyword evidence="3 6" id="KW-0812">Transmembrane</keyword>
<dbReference type="Proteomes" id="UP000076967">
    <property type="component" value="Unassembled WGS sequence"/>
</dbReference>
<dbReference type="PANTHER" id="PTHR43370:SF1">
    <property type="entry name" value="GUANOSINE ABC TRANSPORTER PERMEASE PROTEIN NUPQ"/>
    <property type="match status" value="1"/>
</dbReference>
<dbReference type="Pfam" id="PF02653">
    <property type="entry name" value="BPD_transp_2"/>
    <property type="match status" value="1"/>
</dbReference>
<protein>
    <submittedName>
        <fullName evidence="7">Sugar ABC transporter permease</fullName>
    </submittedName>
</protein>
<sequence length="307" mass="33097">MEQLLDAALFSSTLRVVTPILLAALGGAICSRVGLFNVALEGFVLVGAFSGIVGNYLFGNVWLAVLFAVLCVMLFSLIFGYLSINLNANPIVVGISLNFLATGMTTFLLRAIFNVKGAYYDNEMVGLPKWEIPLIKDIPWVGDVISGQSPLVYLAFILMFVLQFYLFKTVSGFRLRSVGENPVAAKSIGIKVRKHQYSAVLACGVLCGLAGAQLSLGQVTMFTEGMTAGRGFIALVATMLGQANPFGVMASSLLFGFMDAFGIRLQGLAIPSHFTQMLPYIVTLIAMFFFKDRSYMQDALKAGGSSR</sequence>
<evidence type="ECO:0000256" key="6">
    <source>
        <dbReference type="SAM" id="Phobius"/>
    </source>
</evidence>
<evidence type="ECO:0000313" key="7">
    <source>
        <dbReference type="EMBL" id="OAB35951.1"/>
    </source>
</evidence>
<keyword evidence="5 6" id="KW-0472">Membrane</keyword>
<keyword evidence="4 6" id="KW-1133">Transmembrane helix</keyword>
<feature type="transmembrane region" description="Helical" evidence="6">
    <location>
        <begin position="12"/>
        <end position="31"/>
    </location>
</feature>
<evidence type="ECO:0000256" key="2">
    <source>
        <dbReference type="ARBA" id="ARBA00022475"/>
    </source>
</evidence>
<dbReference type="OrthoDB" id="9792579at2"/>
<comment type="caution">
    <text evidence="7">The sequence shown here is derived from an EMBL/GenBank/DDBJ whole genome shotgun (WGS) entry which is preliminary data.</text>
</comment>
<accession>A0A168F838</accession>
<comment type="subcellular location">
    <subcellularLocation>
        <location evidence="1">Cell membrane</location>
        <topology evidence="1">Multi-pass membrane protein</topology>
    </subcellularLocation>
</comment>
<evidence type="ECO:0000256" key="3">
    <source>
        <dbReference type="ARBA" id="ARBA00022692"/>
    </source>
</evidence>
<evidence type="ECO:0000256" key="1">
    <source>
        <dbReference type="ARBA" id="ARBA00004651"/>
    </source>
</evidence>
<evidence type="ECO:0000256" key="4">
    <source>
        <dbReference type="ARBA" id="ARBA00022989"/>
    </source>
</evidence>
<organism evidence="7 8">
    <name type="scientific">Paenibacillus glacialis</name>
    <dbReference type="NCBI Taxonomy" id="494026"/>
    <lineage>
        <taxon>Bacteria</taxon>
        <taxon>Bacillati</taxon>
        <taxon>Bacillota</taxon>
        <taxon>Bacilli</taxon>
        <taxon>Bacillales</taxon>
        <taxon>Paenibacillaceae</taxon>
        <taxon>Paenibacillus</taxon>
    </lineage>
</organism>
<feature type="transmembrane region" description="Helical" evidence="6">
    <location>
        <begin position="231"/>
        <end position="256"/>
    </location>
</feature>
<evidence type="ECO:0000313" key="8">
    <source>
        <dbReference type="Proteomes" id="UP000076967"/>
    </source>
</evidence>
<dbReference type="GO" id="GO:0005886">
    <property type="term" value="C:plasma membrane"/>
    <property type="evidence" value="ECO:0007669"/>
    <property type="project" value="UniProtKB-SubCell"/>
</dbReference>
<reference evidence="7 8" key="1">
    <citation type="submission" date="2016-03" db="EMBL/GenBank/DDBJ databases">
        <title>Draft genome sequence of Paenibacillus glacialis DSM 22343.</title>
        <authorList>
            <person name="Shin S.-K."/>
            <person name="Yi H."/>
        </authorList>
    </citation>
    <scope>NUCLEOTIDE SEQUENCE [LARGE SCALE GENOMIC DNA]</scope>
    <source>
        <strain evidence="7 8">DSM 22343</strain>
    </source>
</reference>
<evidence type="ECO:0000256" key="5">
    <source>
        <dbReference type="ARBA" id="ARBA00023136"/>
    </source>
</evidence>
<feature type="transmembrane region" description="Helical" evidence="6">
    <location>
        <begin position="38"/>
        <end position="58"/>
    </location>
</feature>
<feature type="transmembrane region" description="Helical" evidence="6">
    <location>
        <begin position="268"/>
        <end position="290"/>
    </location>
</feature>
<keyword evidence="8" id="KW-1185">Reference proteome</keyword>
<dbReference type="STRING" id="494026.PGLA_21225"/>